<proteinExistence type="predicted"/>
<dbReference type="Pfam" id="PF14508">
    <property type="entry name" value="GH97_N"/>
    <property type="match status" value="1"/>
</dbReference>
<dbReference type="InterPro" id="IPR019563">
    <property type="entry name" value="GH97_catalytic"/>
</dbReference>
<dbReference type="Gene3D" id="3.20.20.70">
    <property type="entry name" value="Aldolase class I"/>
    <property type="match status" value="1"/>
</dbReference>
<evidence type="ECO:0000256" key="2">
    <source>
        <dbReference type="ARBA" id="ARBA00023295"/>
    </source>
</evidence>
<reference evidence="7" key="1">
    <citation type="submission" date="2016-02" db="EMBL/GenBank/DDBJ databases">
        <authorList>
            <person name="Sanders J.G."/>
            <person name="Lin J.Y."/>
            <person name="Wertz J.T."/>
            <person name="Russell J.A."/>
            <person name="Moreau C.S."/>
            <person name="Powell S."/>
        </authorList>
    </citation>
    <scope>NUCLEOTIDE SEQUENCE [LARGE SCALE GENOMIC DNA]</scope>
    <source>
        <strain evidence="7">CAG34</strain>
    </source>
</reference>
<dbReference type="Proteomes" id="UP000070058">
    <property type="component" value="Unassembled WGS sequence"/>
</dbReference>
<dbReference type="STRING" id="1548207.AXK11_07570"/>
<gene>
    <name evidence="6" type="ORF">AXK11_07570</name>
</gene>
<dbReference type="Gene3D" id="2.60.40.1180">
    <property type="entry name" value="Golgi alpha-mannosidase II"/>
    <property type="match status" value="1"/>
</dbReference>
<evidence type="ECO:0000313" key="6">
    <source>
        <dbReference type="EMBL" id="KXU34942.1"/>
    </source>
</evidence>
<dbReference type="Gene3D" id="2.70.98.10">
    <property type="match status" value="1"/>
</dbReference>
<dbReference type="PANTHER" id="PTHR35803">
    <property type="entry name" value="GLUCAN 1,4-ALPHA-GLUCOSIDASE SUSB-RELATED"/>
    <property type="match status" value="1"/>
</dbReference>
<evidence type="ECO:0000259" key="4">
    <source>
        <dbReference type="Pfam" id="PF14508"/>
    </source>
</evidence>
<keyword evidence="1" id="KW-0378">Hydrolase</keyword>
<accession>A0A139SK34</accession>
<keyword evidence="2" id="KW-0326">Glycosidase</keyword>
<feature type="domain" description="Glycosyl-hydrolase 97 catalytic" evidence="3">
    <location>
        <begin position="287"/>
        <end position="445"/>
    </location>
</feature>
<sequence>MLVPLLGVAAQAETWRLASPNGRVQVEVVRSDAKGLPRYSVKYDGYIVIAPSSMGLHTNLPLSEFAAPEVTRRSVDEVYHMVLGNARSVPDRYHEMTLSFSAINEGHNIDLIFRAYDDGAAFRYVVPPQANEYTVYGEQTEFAFPVDYTLWGSDLGRSTTSHEREFLPTTASQVRVFHRYDHPLVGKTGHKETTFALAESDVENYPGAYYSRGWNNALGVVVQLAPLIDSHNSNPQAAKIAQDTPLRTPWRVIMLGDSPRALVESSLVATLGAPSRVADTSWIRSGKAAWEWWHNENVERKTETYLAYIDFAYELGLEYLLIDNGWYEGWSIRYKEGSDITKPIPAMDIPKITAYAKERNIGVILWAQWKQLDDHLDEAFAAFERWGVAGVEPDFMDRNDQEMVNWYHKVLSKAAEHRLVVTMHGAYPPNGLVRTYPNYINQEGVLAAEYNKFSKRITARHNVTLPYTRMILGPMDYTPGGFTHVKPEDYYVGRFSPVVQTTRGHGVAMYVVFDSPLTRLSDSREAYRKPDGSWADGIDFIREVPTTWDETRVLQGDIGEYIVTVRRKDDTWYLGAMTNEDGRTLDIPLDFLGKGTYEAKIWQDAEGDISSLDVSTQRLKRNARLKMKLAPTGGGVAVFKPASRR</sequence>
<comment type="caution">
    <text evidence="6">The sequence shown here is derived from an EMBL/GenBank/DDBJ whole genome shotgun (WGS) entry which is preliminary data.</text>
</comment>
<dbReference type="InterPro" id="IPR029483">
    <property type="entry name" value="GH97_C"/>
</dbReference>
<evidence type="ECO:0000313" key="7">
    <source>
        <dbReference type="Proteomes" id="UP000070058"/>
    </source>
</evidence>
<evidence type="ECO:0000259" key="3">
    <source>
        <dbReference type="Pfam" id="PF10566"/>
    </source>
</evidence>
<dbReference type="InterPro" id="IPR014718">
    <property type="entry name" value="GH-type_carb-bd"/>
</dbReference>
<dbReference type="PANTHER" id="PTHR35803:SF2">
    <property type="entry name" value="RETAINING ALPHA-GALACTOSIDASE"/>
    <property type="match status" value="1"/>
</dbReference>
<evidence type="ECO:0000259" key="5">
    <source>
        <dbReference type="Pfam" id="PF14509"/>
    </source>
</evidence>
<dbReference type="InterPro" id="IPR013785">
    <property type="entry name" value="Aldolase_TIM"/>
</dbReference>
<protein>
    <submittedName>
        <fullName evidence="6">Alpha-glucosidase</fullName>
    </submittedName>
</protein>
<keyword evidence="7" id="KW-1185">Reference proteome</keyword>
<dbReference type="InterPro" id="IPR029486">
    <property type="entry name" value="GH97_N"/>
</dbReference>
<dbReference type="Pfam" id="PF10566">
    <property type="entry name" value="Glyco_hydro_97"/>
    <property type="match status" value="1"/>
</dbReference>
<dbReference type="AlphaFoldDB" id="A0A139SK34"/>
<dbReference type="EMBL" id="LSZQ01000054">
    <property type="protein sequence ID" value="KXU34942.1"/>
    <property type="molecule type" value="Genomic_DNA"/>
</dbReference>
<dbReference type="SUPFAM" id="SSF51445">
    <property type="entry name" value="(Trans)glycosidases"/>
    <property type="match status" value="1"/>
</dbReference>
<organism evidence="6 7">
    <name type="scientific">Cephaloticoccus primus</name>
    <dbReference type="NCBI Taxonomy" id="1548207"/>
    <lineage>
        <taxon>Bacteria</taxon>
        <taxon>Pseudomonadati</taxon>
        <taxon>Verrucomicrobiota</taxon>
        <taxon>Opitutia</taxon>
        <taxon>Opitutales</taxon>
        <taxon>Opitutaceae</taxon>
        <taxon>Cephaloticoccus</taxon>
    </lineage>
</organism>
<dbReference type="GO" id="GO:0016798">
    <property type="term" value="F:hydrolase activity, acting on glycosyl bonds"/>
    <property type="evidence" value="ECO:0007669"/>
    <property type="project" value="UniProtKB-KW"/>
</dbReference>
<dbReference type="InterPro" id="IPR052720">
    <property type="entry name" value="Glycosyl_hydrolase_97"/>
</dbReference>
<dbReference type="GO" id="GO:0030246">
    <property type="term" value="F:carbohydrate binding"/>
    <property type="evidence" value="ECO:0007669"/>
    <property type="project" value="InterPro"/>
</dbReference>
<dbReference type="InterPro" id="IPR013780">
    <property type="entry name" value="Glyco_hydro_b"/>
</dbReference>
<dbReference type="Pfam" id="PF14509">
    <property type="entry name" value="GH97_C"/>
    <property type="match status" value="1"/>
</dbReference>
<feature type="domain" description="Glycosyl-hydrolase 97 N-terminal" evidence="4">
    <location>
        <begin position="17"/>
        <end position="274"/>
    </location>
</feature>
<feature type="domain" description="Glycosyl-hydrolase 97 C-terminal oligomerisation" evidence="5">
    <location>
        <begin position="547"/>
        <end position="640"/>
    </location>
</feature>
<name>A0A139SK34_9BACT</name>
<evidence type="ECO:0000256" key="1">
    <source>
        <dbReference type="ARBA" id="ARBA00022801"/>
    </source>
</evidence>
<dbReference type="InterPro" id="IPR017853">
    <property type="entry name" value="GH"/>
</dbReference>